<dbReference type="PANTHER" id="PTHR10309:SF0">
    <property type="entry name" value="MANNOSE-6-PHOSPHATE ISOMERASE"/>
    <property type="match status" value="1"/>
</dbReference>
<evidence type="ECO:0000313" key="11">
    <source>
        <dbReference type="Proteomes" id="UP000251577"/>
    </source>
</evidence>
<evidence type="ECO:0000256" key="4">
    <source>
        <dbReference type="ARBA" id="ARBA00022723"/>
    </source>
</evidence>
<evidence type="ECO:0000256" key="1">
    <source>
        <dbReference type="ARBA" id="ARBA00000757"/>
    </source>
</evidence>
<dbReference type="InterPro" id="IPR001250">
    <property type="entry name" value="Man6P_Isoase-1"/>
</dbReference>
<keyword evidence="5 8" id="KW-0862">Zinc</keyword>
<feature type="binding site" evidence="8">
    <location>
        <position position="93"/>
    </location>
    <ligand>
        <name>Zn(2+)</name>
        <dbReference type="ChEBI" id="CHEBI:29105"/>
    </ligand>
</feature>
<feature type="binding site" evidence="8">
    <location>
        <position position="91"/>
    </location>
    <ligand>
        <name>Zn(2+)</name>
        <dbReference type="ChEBI" id="CHEBI:29105"/>
    </ligand>
</feature>
<dbReference type="GO" id="GO:0005829">
    <property type="term" value="C:cytosol"/>
    <property type="evidence" value="ECO:0007669"/>
    <property type="project" value="TreeGrafter"/>
</dbReference>
<feature type="active site" evidence="7">
    <location>
        <position position="281"/>
    </location>
</feature>
<dbReference type="InterPro" id="IPR018050">
    <property type="entry name" value="Pmannose_isomerase-type1_CS"/>
</dbReference>
<evidence type="ECO:0000256" key="3">
    <source>
        <dbReference type="ARBA" id="ARBA00011956"/>
    </source>
</evidence>
<dbReference type="AlphaFoldDB" id="A0A364V437"/>
<gene>
    <name evidence="10" type="primary">manA</name>
    <name evidence="10" type="ORF">DLJ54_08500</name>
</gene>
<feature type="binding site" evidence="8">
    <location>
        <position position="262"/>
    </location>
    <ligand>
        <name>Zn(2+)</name>
        <dbReference type="ChEBI" id="CHEBI:29105"/>
    </ligand>
</feature>
<sequence>MYRLQGTIRPYAWGSRTAIAELTGRPSPTERPEAEMWFGAHPGGPTLVADGSGRTLADLIAADPEYHLGSGRESLPFLLKILAADTALSIQAHPSKRQAEEGCAAEDAEGIPRDAPNRCYRDDNHKPELLVALSSPFEALAGFRSVAHTQQLLGTLGGEELKRFCGLLGSGDDAADLRGLVTTWINLPPAVSERVIADVVERCERLAAAEAEGEPWMRAAAGAIAKIAQQYPKDPGILVALLLNYITLEPGEAIYLDAGQLHAYVSGLGVEIMANSDNVLRGGLTAKHINVPELMRVLVSEPLADPVTRAGADGVFPTPAPDFRLRRVVPGEGAVVAGPAIVLCAGGRVELRSSAEGVEQESLRPGEAVWIAAGEDATHISADDGPGAFVATAG</sequence>
<dbReference type="PRINTS" id="PR00714">
    <property type="entry name" value="MAN6PISMRASE"/>
</dbReference>
<evidence type="ECO:0000256" key="2">
    <source>
        <dbReference type="ARBA" id="ARBA00010772"/>
    </source>
</evidence>
<feature type="domain" description="Phosphomannose isomerase type I catalytic" evidence="9">
    <location>
        <begin position="1"/>
        <end position="145"/>
    </location>
</feature>
<dbReference type="CDD" id="cd07011">
    <property type="entry name" value="cupin_PMI_type_I_N"/>
    <property type="match status" value="1"/>
</dbReference>
<protein>
    <recommendedName>
        <fullName evidence="3">mannose-6-phosphate isomerase</fullName>
        <ecNumber evidence="3">5.3.1.8</ecNumber>
    </recommendedName>
</protein>
<evidence type="ECO:0000259" key="9">
    <source>
        <dbReference type="Pfam" id="PF20511"/>
    </source>
</evidence>
<dbReference type="SUPFAM" id="SSF51182">
    <property type="entry name" value="RmlC-like cupins"/>
    <property type="match status" value="1"/>
</dbReference>
<comment type="similarity">
    <text evidence="2">Belongs to the mannose-6-phosphate isomerase type 1 family.</text>
</comment>
<dbReference type="GO" id="GO:0008270">
    <property type="term" value="F:zinc ion binding"/>
    <property type="evidence" value="ECO:0007669"/>
    <property type="project" value="InterPro"/>
</dbReference>
<dbReference type="PIRSF" id="PIRSF001480">
    <property type="entry name" value="Mannose-6-phosphate_isomerase"/>
    <property type="match status" value="1"/>
</dbReference>
<dbReference type="InterPro" id="IPR014710">
    <property type="entry name" value="RmlC-like_jellyroll"/>
</dbReference>
<dbReference type="GO" id="GO:0009298">
    <property type="term" value="P:GDP-mannose biosynthetic process"/>
    <property type="evidence" value="ECO:0007669"/>
    <property type="project" value="InterPro"/>
</dbReference>
<dbReference type="Gene3D" id="1.10.441.10">
    <property type="entry name" value="Phosphomannose Isomerase, domain 2"/>
    <property type="match status" value="1"/>
</dbReference>
<accession>A0A364V437</accession>
<evidence type="ECO:0000256" key="5">
    <source>
        <dbReference type="ARBA" id="ARBA00022833"/>
    </source>
</evidence>
<dbReference type="Pfam" id="PF20511">
    <property type="entry name" value="PMI_typeI_cat"/>
    <property type="match status" value="1"/>
</dbReference>
<dbReference type="NCBIfam" id="TIGR00218">
    <property type="entry name" value="manA"/>
    <property type="match status" value="1"/>
</dbReference>
<comment type="cofactor">
    <cofactor evidence="8">
        <name>Zn(2+)</name>
        <dbReference type="ChEBI" id="CHEBI:29105"/>
    </cofactor>
    <text evidence="8">Binds 1 zinc ion per subunit.</text>
</comment>
<name>A0A364V437_9CORY</name>
<dbReference type="PROSITE" id="PS00965">
    <property type="entry name" value="PMI_I_1"/>
    <property type="match status" value="1"/>
</dbReference>
<dbReference type="PANTHER" id="PTHR10309">
    <property type="entry name" value="MANNOSE-6-PHOSPHATE ISOMERASE"/>
    <property type="match status" value="1"/>
</dbReference>
<keyword evidence="11" id="KW-1185">Reference proteome</keyword>
<feature type="binding site" evidence="8">
    <location>
        <position position="128"/>
    </location>
    <ligand>
        <name>Zn(2+)</name>
        <dbReference type="ChEBI" id="CHEBI:29105"/>
    </ligand>
</feature>
<comment type="catalytic activity">
    <reaction evidence="1">
        <text>D-mannose 6-phosphate = D-fructose 6-phosphate</text>
        <dbReference type="Rhea" id="RHEA:12356"/>
        <dbReference type="ChEBI" id="CHEBI:58735"/>
        <dbReference type="ChEBI" id="CHEBI:61527"/>
        <dbReference type="EC" id="5.3.1.8"/>
    </reaction>
</comment>
<dbReference type="Proteomes" id="UP000251577">
    <property type="component" value="Unassembled WGS sequence"/>
</dbReference>
<dbReference type="EMBL" id="QHCV01000099">
    <property type="protein sequence ID" value="RAV31410.1"/>
    <property type="molecule type" value="Genomic_DNA"/>
</dbReference>
<keyword evidence="6 10" id="KW-0413">Isomerase</keyword>
<evidence type="ECO:0000313" key="10">
    <source>
        <dbReference type="EMBL" id="RAV31410.1"/>
    </source>
</evidence>
<dbReference type="InterPro" id="IPR011051">
    <property type="entry name" value="RmlC_Cupin_sf"/>
</dbReference>
<dbReference type="GO" id="GO:0005975">
    <property type="term" value="P:carbohydrate metabolic process"/>
    <property type="evidence" value="ECO:0007669"/>
    <property type="project" value="InterPro"/>
</dbReference>
<dbReference type="InterPro" id="IPR016305">
    <property type="entry name" value="Mannose-6-P_Isomerase"/>
</dbReference>
<dbReference type="GO" id="GO:0004476">
    <property type="term" value="F:mannose-6-phosphate isomerase activity"/>
    <property type="evidence" value="ECO:0007669"/>
    <property type="project" value="UniProtKB-EC"/>
</dbReference>
<comment type="caution">
    <text evidence="10">The sequence shown here is derived from an EMBL/GenBank/DDBJ whole genome shotgun (WGS) entry which is preliminary data.</text>
</comment>
<reference evidence="10 11" key="1">
    <citation type="journal article" date="2018" name="Syst. Appl. Microbiol.">
        <title>Corynebacterium heidelbergense sp. nov., isolated from the preen glands of Egyptian geese (Alopochen aegyptiacus).</title>
        <authorList>
            <person name="Braun M.S."/>
            <person name="Wang E."/>
            <person name="Zimmermann S."/>
            <person name="Wink M."/>
        </authorList>
    </citation>
    <scope>NUCLEOTIDE SEQUENCE [LARGE SCALE GENOMIC DNA]</scope>
    <source>
        <strain evidence="10 11">647</strain>
    </source>
</reference>
<dbReference type="Gene3D" id="2.60.120.10">
    <property type="entry name" value="Jelly Rolls"/>
    <property type="match status" value="2"/>
</dbReference>
<dbReference type="RefSeq" id="WP_113631298.1">
    <property type="nucleotide sequence ID" value="NZ_QHCV01000099.1"/>
</dbReference>
<evidence type="ECO:0000256" key="7">
    <source>
        <dbReference type="PIRSR" id="PIRSR001480-1"/>
    </source>
</evidence>
<keyword evidence="4 8" id="KW-0479">Metal-binding</keyword>
<evidence type="ECO:0000256" key="8">
    <source>
        <dbReference type="PIRSR" id="PIRSR001480-2"/>
    </source>
</evidence>
<evidence type="ECO:0000256" key="6">
    <source>
        <dbReference type="ARBA" id="ARBA00023235"/>
    </source>
</evidence>
<dbReference type="EC" id="5.3.1.8" evidence="3"/>
<dbReference type="InterPro" id="IPR046457">
    <property type="entry name" value="PMI_typeI_cat"/>
</dbReference>
<organism evidence="10 11">
    <name type="scientific">Corynebacterium heidelbergense</name>
    <dbReference type="NCBI Taxonomy" id="2055947"/>
    <lineage>
        <taxon>Bacteria</taxon>
        <taxon>Bacillati</taxon>
        <taxon>Actinomycetota</taxon>
        <taxon>Actinomycetes</taxon>
        <taxon>Mycobacteriales</taxon>
        <taxon>Corynebacteriaceae</taxon>
        <taxon>Corynebacterium</taxon>
    </lineage>
</organism>
<proteinExistence type="inferred from homology"/>